<dbReference type="InterPro" id="IPR011723">
    <property type="entry name" value="Znf/thioredoxin_put"/>
</dbReference>
<dbReference type="AlphaFoldDB" id="A0A934VVE2"/>
<dbReference type="InterPro" id="IPR011989">
    <property type="entry name" value="ARM-like"/>
</dbReference>
<organism evidence="3 4">
    <name type="scientific">Luteolibacter pohnpeiensis</name>
    <dbReference type="NCBI Taxonomy" id="454153"/>
    <lineage>
        <taxon>Bacteria</taxon>
        <taxon>Pseudomonadati</taxon>
        <taxon>Verrucomicrobiota</taxon>
        <taxon>Verrucomicrobiia</taxon>
        <taxon>Verrucomicrobiales</taxon>
        <taxon>Verrucomicrobiaceae</taxon>
        <taxon>Luteolibacter</taxon>
    </lineage>
</organism>
<dbReference type="Proteomes" id="UP000603141">
    <property type="component" value="Unassembled WGS sequence"/>
</dbReference>
<feature type="compositionally biased region" description="Low complexity" evidence="1">
    <location>
        <begin position="76"/>
        <end position="85"/>
    </location>
</feature>
<dbReference type="Gene3D" id="1.25.10.10">
    <property type="entry name" value="Leucine-rich Repeat Variant"/>
    <property type="match status" value="1"/>
</dbReference>
<feature type="transmembrane region" description="Helical" evidence="2">
    <location>
        <begin position="184"/>
        <end position="202"/>
    </location>
</feature>
<keyword evidence="4" id="KW-1185">Reference proteome</keyword>
<protein>
    <recommendedName>
        <fullName evidence="5">Zinc finger/thioredoxin putative domain-containing protein</fullName>
    </recommendedName>
</protein>
<feature type="region of interest" description="Disordered" evidence="1">
    <location>
        <begin position="76"/>
        <end position="102"/>
    </location>
</feature>
<sequence>MASENEEKPSLKIRCPSCSQRFNVSADLNNRTVECGSCEHRFKISDEVIVRSKRFYPGERPSPFDKKVSRVPMASSAASSSPVSPLEGKGRPQHPVQTPPLKPAHYGKEPDPAVIFPVSPQRILAGFVGVGIMLITAMLLMFSTGVGEVLNGVPTATRLVIASFAVLLGVVFLVYANPKARMKGLIVGCLIGAGVMTVPFFFKEGTKQFDPNAEKVAAKPLIPVVDPEVEAFEKLKETIGLAPLVKEQERLDKVGEGKHAYGIWLRNLTEFNKLKVKDFLVQAAHADDSSHCYPRDHDSYLMILTGLDQSIDQIADITKTIGKVKNVYDQIDVIEVEFNDAVFSGGSLDKLIESSDPAFYDLNKRELDSIQMKRVERAVERLADVEPKIYRTDISRKLLELLADPKVQFKGTICRALMVWSEDSDQTAKVVNSTLQDMVKVSQPVPTEMVALLAQLGSVESMPQITMLWFNDPMKWELDYGKFGAAIEDQLLHEFSNTSGLNRASAVRLLAKVGSKKSLPYLEEAKKSASAELSISIDNALSAIRERSS</sequence>
<name>A0A934VVE2_9BACT</name>
<evidence type="ECO:0000256" key="1">
    <source>
        <dbReference type="SAM" id="MobiDB-lite"/>
    </source>
</evidence>
<accession>A0A934VVE2</accession>
<evidence type="ECO:0000313" key="4">
    <source>
        <dbReference type="Proteomes" id="UP000603141"/>
    </source>
</evidence>
<evidence type="ECO:0000256" key="2">
    <source>
        <dbReference type="SAM" id="Phobius"/>
    </source>
</evidence>
<dbReference type="NCBIfam" id="TIGR02098">
    <property type="entry name" value="MJ0042_CXXC"/>
    <property type="match status" value="1"/>
</dbReference>
<feature type="transmembrane region" description="Helical" evidence="2">
    <location>
        <begin position="156"/>
        <end position="177"/>
    </location>
</feature>
<dbReference type="EMBL" id="JAENIJ010000008">
    <property type="protein sequence ID" value="MBK1882095.1"/>
    <property type="molecule type" value="Genomic_DNA"/>
</dbReference>
<keyword evidence="2" id="KW-0812">Transmembrane</keyword>
<evidence type="ECO:0008006" key="5">
    <source>
        <dbReference type="Google" id="ProtNLM"/>
    </source>
</evidence>
<reference evidence="3" key="1">
    <citation type="submission" date="2021-01" db="EMBL/GenBank/DDBJ databases">
        <title>Modified the classification status of verrucomicrobia.</title>
        <authorList>
            <person name="Feng X."/>
        </authorList>
    </citation>
    <scope>NUCLEOTIDE SEQUENCE</scope>
    <source>
        <strain evidence="3">KCTC 22041</strain>
    </source>
</reference>
<comment type="caution">
    <text evidence="3">The sequence shown here is derived from an EMBL/GenBank/DDBJ whole genome shotgun (WGS) entry which is preliminary data.</text>
</comment>
<proteinExistence type="predicted"/>
<keyword evidence="2" id="KW-0472">Membrane</keyword>
<keyword evidence="2" id="KW-1133">Transmembrane helix</keyword>
<evidence type="ECO:0000313" key="3">
    <source>
        <dbReference type="EMBL" id="MBK1882095.1"/>
    </source>
</evidence>
<gene>
    <name evidence="3" type="ORF">JIN85_06705</name>
</gene>
<feature type="transmembrane region" description="Helical" evidence="2">
    <location>
        <begin position="123"/>
        <end position="144"/>
    </location>
</feature>